<dbReference type="InterPro" id="IPR036102">
    <property type="entry name" value="OsmC/Ohrsf"/>
</dbReference>
<proteinExistence type="predicted"/>
<comment type="caution">
    <text evidence="1">The sequence shown here is derived from an EMBL/GenBank/DDBJ whole genome shotgun (WGS) entry which is preliminary data.</text>
</comment>
<dbReference type="SUPFAM" id="SSF82784">
    <property type="entry name" value="OsmC-like"/>
    <property type="match status" value="1"/>
</dbReference>
<dbReference type="Proteomes" id="UP001081283">
    <property type="component" value="Unassembled WGS sequence"/>
</dbReference>
<dbReference type="PANTHER" id="PTHR35368:SF1">
    <property type="entry name" value="HYDROPEROXIDE REDUCTASE"/>
    <property type="match status" value="1"/>
</dbReference>
<gene>
    <name evidence="1" type="ORF">OEG82_11365</name>
</gene>
<dbReference type="InterPro" id="IPR003718">
    <property type="entry name" value="OsmC/Ohr_fam"/>
</dbReference>
<dbReference type="InterPro" id="IPR015946">
    <property type="entry name" value="KH_dom-like_a/b"/>
</dbReference>
<dbReference type="PANTHER" id="PTHR35368">
    <property type="entry name" value="HYDROPEROXIDE REDUCTASE"/>
    <property type="match status" value="1"/>
</dbReference>
<evidence type="ECO:0000313" key="2">
    <source>
        <dbReference type="Proteomes" id="UP001081283"/>
    </source>
</evidence>
<sequence>MLEYAVEARRINKHGSVAKTKDAEITLDTDVAGRDDAFNPAELLLAAISACMIKGIERVAPITKFEYRGIEVRLKGKRQDSPPFMAEITYELIIDTDEDDHRLELIHSNVRKYGTIYNTIAAATKLEGIVRRKTD</sequence>
<dbReference type="Gene3D" id="3.30.300.20">
    <property type="match status" value="1"/>
</dbReference>
<dbReference type="InterPro" id="IPR052924">
    <property type="entry name" value="OsmC/Ohr_hydroprdx_reductase"/>
</dbReference>
<organism evidence="1 2">
    <name type="scientific">Hoeflea ulvae</name>
    <dbReference type="NCBI Taxonomy" id="2983764"/>
    <lineage>
        <taxon>Bacteria</taxon>
        <taxon>Pseudomonadati</taxon>
        <taxon>Pseudomonadota</taxon>
        <taxon>Alphaproteobacteria</taxon>
        <taxon>Hyphomicrobiales</taxon>
        <taxon>Rhizobiaceae</taxon>
        <taxon>Hoeflea</taxon>
    </lineage>
</organism>
<evidence type="ECO:0000313" key="1">
    <source>
        <dbReference type="EMBL" id="MCY0094622.1"/>
    </source>
</evidence>
<keyword evidence="2" id="KW-1185">Reference proteome</keyword>
<protein>
    <submittedName>
        <fullName evidence="1">OsmC family protein</fullName>
    </submittedName>
</protein>
<reference evidence="1" key="1">
    <citation type="submission" date="2022-10" db="EMBL/GenBank/DDBJ databases">
        <title>Hoeflea sp. J2-29, isolated from marine algae.</title>
        <authorList>
            <person name="Kristyanto S."/>
            <person name="Kim J.M."/>
            <person name="Jeon C.O."/>
        </authorList>
    </citation>
    <scope>NUCLEOTIDE SEQUENCE</scope>
    <source>
        <strain evidence="1">J2-29</strain>
    </source>
</reference>
<dbReference type="EMBL" id="JAOVZQ010000001">
    <property type="protein sequence ID" value="MCY0094622.1"/>
    <property type="molecule type" value="Genomic_DNA"/>
</dbReference>
<dbReference type="RefSeq" id="WP_267612561.1">
    <property type="nucleotide sequence ID" value="NZ_JAOVZQ010000001.1"/>
</dbReference>
<accession>A0ABT3YG33</accession>
<name>A0ABT3YG33_9HYPH</name>
<dbReference type="Pfam" id="PF02566">
    <property type="entry name" value="OsmC"/>
    <property type="match status" value="1"/>
</dbReference>